<dbReference type="RefSeq" id="WP_004337341.1">
    <property type="nucleotide sequence ID" value="NZ_JH660659.1"/>
</dbReference>
<dbReference type="HOGENOM" id="CLU_183767_0_1_10"/>
<gene>
    <name evidence="2" type="ORF">PrebiDRAFT_1775</name>
</gene>
<reference evidence="2 3" key="1">
    <citation type="submission" date="2012-02" db="EMBL/GenBank/DDBJ databases">
        <title>Improved High-Quality Draft genome of Prevotella bivia DSM 20514.</title>
        <authorList>
            <consortium name="US DOE Joint Genome Institute (JGI-PGF)"/>
            <person name="Lucas S."/>
            <person name="Copeland A."/>
            <person name="Lapidus A."/>
            <person name="Bruce D."/>
            <person name="Goodwin L."/>
            <person name="Pitluck S."/>
            <person name="Peters L."/>
            <person name="Mikhailova N."/>
            <person name="Munk A.C.C."/>
            <person name="Kyrpides N."/>
            <person name="Mavromatis K."/>
            <person name="Detter J.C."/>
            <person name="Han C."/>
            <person name="Land M."/>
            <person name="Hauser L."/>
            <person name="Markowitz V."/>
            <person name="Cheng J.-F."/>
            <person name="Hugenholtz P."/>
            <person name="Woyke T."/>
            <person name="Wu D."/>
            <person name="Gronow S."/>
            <person name="Wellnitz S."/>
            <person name="Brambilla E."/>
            <person name="Klenk H.-P."/>
            <person name="Eisen J.A."/>
        </authorList>
    </citation>
    <scope>NUCLEOTIDE SEQUENCE [LARGE SCALE GENOMIC DNA]</scope>
    <source>
        <strain evidence="2 3">DSM 20514</strain>
    </source>
</reference>
<keyword evidence="1" id="KW-0812">Transmembrane</keyword>
<accession>I4ZB67</accession>
<dbReference type="EMBL" id="JH660659">
    <property type="protein sequence ID" value="EIM33459.1"/>
    <property type="molecule type" value="Genomic_DNA"/>
</dbReference>
<dbReference type="AlphaFoldDB" id="I4ZB67"/>
<sequence length="89" mass="10465">MATFLKLSLFLFIVLFVALGWIVYTFFKQVRKHAQRFSGFSQHREPNYKGEDAIIDNRSMEQRTKKVIKDNEGEYVDFTESDKPSSPIQ</sequence>
<evidence type="ECO:0000313" key="2">
    <source>
        <dbReference type="EMBL" id="EIM33459.1"/>
    </source>
</evidence>
<keyword evidence="3" id="KW-1185">Reference proteome</keyword>
<protein>
    <recommendedName>
        <fullName evidence="4">DUF4834 domain-containing protein</fullName>
    </recommendedName>
</protein>
<feature type="transmembrane region" description="Helical" evidence="1">
    <location>
        <begin position="6"/>
        <end position="27"/>
    </location>
</feature>
<name>I4ZB67_9BACT</name>
<organism evidence="2 3">
    <name type="scientific">Prevotella bivia DSM 20514</name>
    <dbReference type="NCBI Taxonomy" id="868129"/>
    <lineage>
        <taxon>Bacteria</taxon>
        <taxon>Pseudomonadati</taxon>
        <taxon>Bacteroidota</taxon>
        <taxon>Bacteroidia</taxon>
        <taxon>Bacteroidales</taxon>
        <taxon>Prevotellaceae</taxon>
        <taxon>Prevotella</taxon>
    </lineage>
</organism>
<keyword evidence="1" id="KW-0472">Membrane</keyword>
<proteinExistence type="predicted"/>
<dbReference type="Proteomes" id="UP000002786">
    <property type="component" value="Unassembled WGS sequence"/>
</dbReference>
<keyword evidence="1" id="KW-1133">Transmembrane helix</keyword>
<evidence type="ECO:0000256" key="1">
    <source>
        <dbReference type="SAM" id="Phobius"/>
    </source>
</evidence>
<dbReference type="GeneID" id="78529746"/>
<evidence type="ECO:0000313" key="3">
    <source>
        <dbReference type="Proteomes" id="UP000002786"/>
    </source>
</evidence>
<evidence type="ECO:0008006" key="4">
    <source>
        <dbReference type="Google" id="ProtNLM"/>
    </source>
</evidence>